<gene>
    <name evidence="3" type="ORF">Tco025E_04741</name>
</gene>
<evidence type="ECO:0000256" key="2">
    <source>
        <dbReference type="SAM" id="MobiDB-lite"/>
    </source>
</evidence>
<feature type="compositionally biased region" description="Low complexity" evidence="2">
    <location>
        <begin position="96"/>
        <end position="107"/>
    </location>
</feature>
<comment type="caution">
    <text evidence="3">The sequence shown here is derived from an EMBL/GenBank/DDBJ whole genome shotgun (WGS) entry which is preliminary data.</text>
</comment>
<name>A0A422PJE4_9TRYP</name>
<dbReference type="AlphaFoldDB" id="A0A422PJE4"/>
<feature type="region of interest" description="Disordered" evidence="2">
    <location>
        <begin position="1"/>
        <end position="71"/>
    </location>
</feature>
<feature type="region of interest" description="Disordered" evidence="2">
    <location>
        <begin position="165"/>
        <end position="192"/>
    </location>
</feature>
<evidence type="ECO:0000313" key="4">
    <source>
        <dbReference type="Proteomes" id="UP000284403"/>
    </source>
</evidence>
<feature type="region of interest" description="Disordered" evidence="2">
    <location>
        <begin position="376"/>
        <end position="408"/>
    </location>
</feature>
<keyword evidence="1" id="KW-0175">Coiled coil</keyword>
<sequence length="829" mass="87874">MSVYEDSFEGSDTTSSWSSSPPSPLRGNFTPKPDVVEPQPRQSAPPAPVPVPVKQALADTSGPLGDTATSTATAATAEEGAAAAAAGAPFALLRPAAAASSVASTDSSPRKELKSSSVVGDAGGRGRDTASGDTTYSNIERKLGGINAAGTDEFQALTSYVAFGDSPPSSTGVASAAADGGKKGSRDTAADTAVGDALPTKTPAAVVPLLTEAEDPSLLQDSSVLSTLSQHLRKSLPQGEGPNSAAQLRAAAATAASAIAGPPGVAAAKGGGGAMAPLLLTQPAASVPSLSPSKGPPAPPAAPPRLEGVLASLPPPLPSRDPRQDPKIVELRETSEAVERLVRAFALLRGHVAASSPDPLADAKAAYATKDTEQLSSLRQQHGVGDAATVRMRHTSSRRPYLSRPKPADAAQDANETAALQLNEAAVEDAIMCLVMELMQRDAKQPFENNIERKAIHPSLEVVGMDNFQAAPPSKPHRVRGTVTKELASFSVFEGGMQAFAPGDTDASDSLYNSVFQALQKYVWAHVAASTRLASSHFPPVSAHFAWVLQLDLLLVCMQALESRFAGDRAGTRDGSAVLIQYEGSREAEPLARNAAHCLPFEALDARRREKPVFRLEYWVTKEKLWTVVEALTASIREGVVARSDGYRAFSSEYDEELRIDPNALLPTRVPLFSLVAPQRLGAAEEEERHDLRKGPTRKEEEESSTNFFHIHPKTLESLAHAVSTAGTELLEADVRTAGKRTHYAQRYQDATAAVTEAVCELLGDAGIRAAVQRRATAKLTELAKRREADNTVSRQEKERRLIEAAEEEAERVVQRILQEMRVEEARDT</sequence>
<accession>A0A422PJE4</accession>
<evidence type="ECO:0000313" key="3">
    <source>
        <dbReference type="EMBL" id="RNF17834.1"/>
    </source>
</evidence>
<dbReference type="EMBL" id="MKKU01000251">
    <property type="protein sequence ID" value="RNF17834.1"/>
    <property type="molecule type" value="Genomic_DNA"/>
</dbReference>
<dbReference type="Proteomes" id="UP000284403">
    <property type="component" value="Unassembled WGS sequence"/>
</dbReference>
<feature type="region of interest" description="Disordered" evidence="2">
    <location>
        <begin position="286"/>
        <end position="329"/>
    </location>
</feature>
<proteinExistence type="predicted"/>
<feature type="compositionally biased region" description="Basic and acidic residues" evidence="2">
    <location>
        <begin position="687"/>
        <end position="701"/>
    </location>
</feature>
<keyword evidence="4" id="KW-1185">Reference proteome</keyword>
<organism evidence="3 4">
    <name type="scientific">Trypanosoma conorhini</name>
    <dbReference type="NCBI Taxonomy" id="83891"/>
    <lineage>
        <taxon>Eukaryota</taxon>
        <taxon>Discoba</taxon>
        <taxon>Euglenozoa</taxon>
        <taxon>Kinetoplastea</taxon>
        <taxon>Metakinetoplastina</taxon>
        <taxon>Trypanosomatida</taxon>
        <taxon>Trypanosomatidae</taxon>
        <taxon>Trypanosoma</taxon>
    </lineage>
</organism>
<feature type="compositionally biased region" description="Basic and acidic residues" evidence="2">
    <location>
        <begin position="180"/>
        <end position="189"/>
    </location>
</feature>
<feature type="compositionally biased region" description="Basic and acidic residues" evidence="2">
    <location>
        <begin position="320"/>
        <end position="329"/>
    </location>
</feature>
<dbReference type="RefSeq" id="XP_029228269.1">
    <property type="nucleotide sequence ID" value="XM_029371647.1"/>
</dbReference>
<feature type="coiled-coil region" evidence="1">
    <location>
        <begin position="789"/>
        <end position="827"/>
    </location>
</feature>
<reference evidence="3 4" key="1">
    <citation type="journal article" date="2018" name="BMC Genomics">
        <title>Genomic comparison of Trypanosoma conorhini and Trypanosoma rangeli to Trypanosoma cruzi strains of high and low virulence.</title>
        <authorList>
            <person name="Bradwell K.R."/>
            <person name="Koparde V.N."/>
            <person name="Matveyev A.V."/>
            <person name="Serrano M.G."/>
            <person name="Alves J.M."/>
            <person name="Parikh H."/>
            <person name="Huang B."/>
            <person name="Lee V."/>
            <person name="Espinosa-Alvarez O."/>
            <person name="Ortiz P.A."/>
            <person name="Costa-Martins A.G."/>
            <person name="Teixeira M.M."/>
            <person name="Buck G.A."/>
        </authorList>
    </citation>
    <scope>NUCLEOTIDE SEQUENCE [LARGE SCALE GENOMIC DNA]</scope>
    <source>
        <strain evidence="3 4">025E</strain>
    </source>
</reference>
<feature type="compositionally biased region" description="Pro residues" evidence="2">
    <location>
        <begin position="294"/>
        <end position="303"/>
    </location>
</feature>
<protein>
    <submittedName>
        <fullName evidence="3">Uncharacterized protein</fullName>
    </submittedName>
</protein>
<feature type="region of interest" description="Disordered" evidence="2">
    <location>
        <begin position="96"/>
        <end position="136"/>
    </location>
</feature>
<dbReference type="GeneID" id="40318352"/>
<feature type="region of interest" description="Disordered" evidence="2">
    <location>
        <begin position="684"/>
        <end position="705"/>
    </location>
</feature>
<dbReference type="OrthoDB" id="266289at2759"/>
<evidence type="ECO:0000256" key="1">
    <source>
        <dbReference type="SAM" id="Coils"/>
    </source>
</evidence>